<dbReference type="VEuPathDB" id="VectorBase:CPIJ013081"/>
<gene>
    <name evidence="2" type="primary">6046140</name>
    <name evidence="1" type="ORF">CpipJ_CPIJ013081</name>
</gene>
<evidence type="ECO:0000313" key="3">
    <source>
        <dbReference type="Proteomes" id="UP000002320"/>
    </source>
</evidence>
<dbReference type="KEGG" id="cqu:CpipJ_CPIJ013081"/>
<dbReference type="AlphaFoldDB" id="B0X161"/>
<reference evidence="2" key="2">
    <citation type="submission" date="2021-02" db="UniProtKB">
        <authorList>
            <consortium name="EnsemblMetazoa"/>
        </authorList>
    </citation>
    <scope>IDENTIFICATION</scope>
    <source>
        <strain evidence="2">JHB</strain>
    </source>
</reference>
<dbReference type="HOGENOM" id="CLU_3126412_0_0_1"/>
<keyword evidence="3" id="KW-1185">Reference proteome</keyword>
<evidence type="ECO:0000313" key="2">
    <source>
        <dbReference type="EnsemblMetazoa" id="CPIJ013081-PA"/>
    </source>
</evidence>
<reference evidence="1" key="1">
    <citation type="submission" date="2007-03" db="EMBL/GenBank/DDBJ databases">
        <title>Annotation of Culex pipiens quinquefasciatus.</title>
        <authorList>
            <consortium name="The Broad Institute Genome Sequencing Platform"/>
            <person name="Atkinson P.W."/>
            <person name="Hemingway J."/>
            <person name="Christensen B.M."/>
            <person name="Higgs S."/>
            <person name="Kodira C."/>
            <person name="Hannick L."/>
            <person name="Megy K."/>
            <person name="O'Leary S."/>
            <person name="Pearson M."/>
            <person name="Haas B.J."/>
            <person name="Mauceli E."/>
            <person name="Wortman J.R."/>
            <person name="Lee N.H."/>
            <person name="Guigo R."/>
            <person name="Stanke M."/>
            <person name="Alvarado L."/>
            <person name="Amedeo P."/>
            <person name="Antoine C.H."/>
            <person name="Arensburger P."/>
            <person name="Bidwell S.L."/>
            <person name="Crawford M."/>
            <person name="Camaro F."/>
            <person name="Devon K."/>
            <person name="Engels R."/>
            <person name="Hammond M."/>
            <person name="Howarth C."/>
            <person name="Koehrsen M."/>
            <person name="Lawson D."/>
            <person name="Montgomery P."/>
            <person name="Nene V."/>
            <person name="Nusbaum C."/>
            <person name="Puiu D."/>
            <person name="Romero-Severson J."/>
            <person name="Severson D.W."/>
            <person name="Shumway M."/>
            <person name="Sisk P."/>
            <person name="Stolte C."/>
            <person name="Zeng Q."/>
            <person name="Eisenstadt E."/>
            <person name="Fraser-Liggett C."/>
            <person name="Strausberg R."/>
            <person name="Galagan J."/>
            <person name="Birren B."/>
            <person name="Collins F.H."/>
        </authorList>
    </citation>
    <scope>NUCLEOTIDE SEQUENCE [LARGE SCALE GENOMIC DNA]</scope>
    <source>
        <strain evidence="1">JHB</strain>
    </source>
</reference>
<dbReference type="EMBL" id="DS232254">
    <property type="protein sequence ID" value="EDS38510.1"/>
    <property type="molecule type" value="Genomic_DNA"/>
</dbReference>
<dbReference type="Proteomes" id="UP000002320">
    <property type="component" value="Unassembled WGS sequence"/>
</dbReference>
<protein>
    <submittedName>
        <fullName evidence="1 2">Uncharacterized protein</fullName>
    </submittedName>
</protein>
<dbReference type="InParanoid" id="B0X161"/>
<dbReference type="EnsemblMetazoa" id="CPIJ013081-RA">
    <property type="protein sequence ID" value="CPIJ013081-PA"/>
    <property type="gene ID" value="CPIJ013081"/>
</dbReference>
<name>B0X161_CULQU</name>
<proteinExistence type="predicted"/>
<accession>B0X161</accession>
<organism>
    <name type="scientific">Culex quinquefasciatus</name>
    <name type="common">Southern house mosquito</name>
    <name type="synonym">Culex pungens</name>
    <dbReference type="NCBI Taxonomy" id="7176"/>
    <lineage>
        <taxon>Eukaryota</taxon>
        <taxon>Metazoa</taxon>
        <taxon>Ecdysozoa</taxon>
        <taxon>Arthropoda</taxon>
        <taxon>Hexapoda</taxon>
        <taxon>Insecta</taxon>
        <taxon>Pterygota</taxon>
        <taxon>Neoptera</taxon>
        <taxon>Endopterygota</taxon>
        <taxon>Diptera</taxon>
        <taxon>Nematocera</taxon>
        <taxon>Culicoidea</taxon>
        <taxon>Culicidae</taxon>
        <taxon>Culicinae</taxon>
        <taxon>Culicini</taxon>
        <taxon>Culex</taxon>
        <taxon>Culex</taxon>
    </lineage>
</organism>
<sequence length="50" mass="5456">MWADPGGTAIPGQPAAEVEQAPKHYHHKMKVYSQCKLHTTAEMPAEIDPG</sequence>
<evidence type="ECO:0000313" key="1">
    <source>
        <dbReference type="EMBL" id="EDS38510.1"/>
    </source>
</evidence>